<sequence>TVARLAAYFARVPYTFTAHAKDIFHESVEPADLRRKLDAAAAVVTVSDYNLQYLREHYGSTARIERLFNGLELERFPYAA</sequence>
<evidence type="ECO:0000313" key="2">
    <source>
        <dbReference type="EMBL" id="MCR6679590.1"/>
    </source>
</evidence>
<protein>
    <submittedName>
        <fullName evidence="2">Glycosyltransferase</fullName>
        <ecNumber evidence="2">2.4.-.-</ecNumber>
    </submittedName>
</protein>
<keyword evidence="2" id="KW-0808">Transferase</keyword>
<dbReference type="Gene3D" id="3.40.50.2000">
    <property type="entry name" value="Glycogen Phosphorylase B"/>
    <property type="match status" value="1"/>
</dbReference>
<dbReference type="GO" id="GO:0016757">
    <property type="term" value="F:glycosyltransferase activity"/>
    <property type="evidence" value="ECO:0007669"/>
    <property type="project" value="UniProtKB-KW"/>
</dbReference>
<proteinExistence type="predicted"/>
<comment type="caution">
    <text evidence="2">The sequence shown here is derived from an EMBL/GenBank/DDBJ whole genome shotgun (WGS) entry which is preliminary data.</text>
</comment>
<dbReference type="SUPFAM" id="SSF53756">
    <property type="entry name" value="UDP-Glycosyltransferase/glycogen phosphorylase"/>
    <property type="match status" value="1"/>
</dbReference>
<keyword evidence="2" id="KW-0328">Glycosyltransferase</keyword>
<accession>A0AAW5N1L2</accession>
<dbReference type="InterPro" id="IPR028098">
    <property type="entry name" value="Glyco_trans_4-like_N"/>
</dbReference>
<dbReference type="AlphaFoldDB" id="A0AAW5N1L2"/>
<feature type="non-terminal residue" evidence="2">
    <location>
        <position position="80"/>
    </location>
</feature>
<gene>
    <name evidence="2" type="ORF">NVV43_29580</name>
</gene>
<dbReference type="Pfam" id="PF13439">
    <property type="entry name" value="Glyco_transf_4"/>
    <property type="match status" value="1"/>
</dbReference>
<evidence type="ECO:0000313" key="3">
    <source>
        <dbReference type="Proteomes" id="UP001206878"/>
    </source>
</evidence>
<evidence type="ECO:0000259" key="1">
    <source>
        <dbReference type="Pfam" id="PF13439"/>
    </source>
</evidence>
<dbReference type="Proteomes" id="UP001206878">
    <property type="component" value="Unassembled WGS sequence"/>
</dbReference>
<feature type="non-terminal residue" evidence="2">
    <location>
        <position position="1"/>
    </location>
</feature>
<dbReference type="EMBL" id="JANPXH010001482">
    <property type="protein sequence ID" value="MCR6679590.1"/>
    <property type="molecule type" value="Genomic_DNA"/>
</dbReference>
<dbReference type="EC" id="2.4.-.-" evidence="2"/>
<reference evidence="2" key="1">
    <citation type="submission" date="2022-07" db="EMBL/GenBank/DDBJ databases">
        <title>Diversity of ethanolamine utilization by human commensal Escherichia coli.</title>
        <authorList>
            <person name="Jubelin G."/>
        </authorList>
    </citation>
    <scope>NUCLEOTIDE SEQUENCE</scope>
    <source>
        <strain evidence="2">S1</strain>
    </source>
</reference>
<feature type="domain" description="Glycosyltransferase subfamily 4-like N-terminal" evidence="1">
    <location>
        <begin position="3"/>
        <end position="75"/>
    </location>
</feature>
<name>A0AAW5N1L2_9ESCH</name>
<organism evidence="2 3">
    <name type="scientific">Escherichia marmotae</name>
    <dbReference type="NCBI Taxonomy" id="1499973"/>
    <lineage>
        <taxon>Bacteria</taxon>
        <taxon>Pseudomonadati</taxon>
        <taxon>Pseudomonadota</taxon>
        <taxon>Gammaproteobacteria</taxon>
        <taxon>Enterobacterales</taxon>
        <taxon>Enterobacteriaceae</taxon>
        <taxon>Escherichia</taxon>
    </lineage>
</organism>